<dbReference type="Proteomes" id="UP000199161">
    <property type="component" value="Unassembled WGS sequence"/>
</dbReference>
<sequence>MAGIIDTVKLAGVLVLALPAAMAGIELLVVRGRTGPGAALLFLAVGLVVVQQRLTTPGDVPELVVKRLGAGLLGGGDSSDGKSRENTNRNDER</sequence>
<gene>
    <name evidence="2" type="ORF">SAMN05444422_10299</name>
</gene>
<evidence type="ECO:0000313" key="2">
    <source>
        <dbReference type="EMBL" id="SFB80371.1"/>
    </source>
</evidence>
<dbReference type="EMBL" id="FOKW01000002">
    <property type="protein sequence ID" value="SFB80371.1"/>
    <property type="molecule type" value="Genomic_DNA"/>
</dbReference>
<feature type="compositionally biased region" description="Basic and acidic residues" evidence="1">
    <location>
        <begin position="79"/>
        <end position="93"/>
    </location>
</feature>
<keyword evidence="3" id="KW-1185">Reference proteome</keyword>
<feature type="region of interest" description="Disordered" evidence="1">
    <location>
        <begin position="71"/>
        <end position="93"/>
    </location>
</feature>
<evidence type="ECO:0000313" key="3">
    <source>
        <dbReference type="Proteomes" id="UP000199161"/>
    </source>
</evidence>
<name>A0A1I1DZM4_NATHA</name>
<reference evidence="3" key="1">
    <citation type="submission" date="2016-10" db="EMBL/GenBank/DDBJ databases">
        <authorList>
            <person name="Varghese N."/>
            <person name="Submissions S."/>
        </authorList>
    </citation>
    <scope>NUCLEOTIDE SEQUENCE [LARGE SCALE GENOMIC DNA]</scope>
    <source>
        <strain evidence="3">DSM 13078</strain>
    </source>
</reference>
<dbReference type="Pfam" id="PF24377">
    <property type="entry name" value="DUF7533"/>
    <property type="match status" value="1"/>
</dbReference>
<protein>
    <submittedName>
        <fullName evidence="2">Uncharacterized protein</fullName>
    </submittedName>
</protein>
<evidence type="ECO:0000256" key="1">
    <source>
        <dbReference type="SAM" id="MobiDB-lite"/>
    </source>
</evidence>
<dbReference type="AlphaFoldDB" id="A0A1I1DZM4"/>
<dbReference type="InterPro" id="IPR055955">
    <property type="entry name" value="DUF7533"/>
</dbReference>
<dbReference type="RefSeq" id="WP_089785742.1">
    <property type="nucleotide sequence ID" value="NZ_FOKW01000002.1"/>
</dbReference>
<organism evidence="2 3">
    <name type="scientific">Natronobacterium haloterrestre</name>
    <name type="common">Halobiforma haloterrestris</name>
    <dbReference type="NCBI Taxonomy" id="148448"/>
    <lineage>
        <taxon>Archaea</taxon>
        <taxon>Methanobacteriati</taxon>
        <taxon>Methanobacteriota</taxon>
        <taxon>Stenosarchaea group</taxon>
        <taxon>Halobacteria</taxon>
        <taxon>Halobacteriales</taxon>
        <taxon>Natrialbaceae</taxon>
        <taxon>Natronobacterium</taxon>
    </lineage>
</organism>
<accession>A0A1I1DZM4</accession>
<proteinExistence type="predicted"/>